<dbReference type="Pfam" id="PF00440">
    <property type="entry name" value="TetR_N"/>
    <property type="match status" value="1"/>
</dbReference>
<dbReference type="InterPro" id="IPR001647">
    <property type="entry name" value="HTH_TetR"/>
</dbReference>
<evidence type="ECO:0000313" key="4">
    <source>
        <dbReference type="EMBL" id="ABM14823.1"/>
    </source>
</evidence>
<dbReference type="InterPro" id="IPR009057">
    <property type="entry name" value="Homeodomain-like_sf"/>
</dbReference>
<sequence length="206" mass="22247">MRSTGELRDAILVAARAEFAQYGLAGARIDRIAKAAAASKERLYAHFRDKETLFREVLAADGAEFFAAVSLRPDSVPEFAGDIFDLSLSHPEHFRMINWGRLEGVSLDPPAGDDGRTAPAEALDAVRAAQRDGLVDTRWDPEELLILLFGLGLAWAHWPDPRSVTEDAGQIAQRRAAAVEAASRIVAVADGAADGSDRLATSPRSR</sequence>
<reference evidence="4" key="1">
    <citation type="submission" date="2006-12" db="EMBL/GenBank/DDBJ databases">
        <title>Complete sequence of Mycobacterium vanbaalenii PYR-1.</title>
        <authorList>
            <consortium name="US DOE Joint Genome Institute"/>
            <person name="Copeland A."/>
            <person name="Lucas S."/>
            <person name="Lapidus A."/>
            <person name="Barry K."/>
            <person name="Detter J.C."/>
            <person name="Glavina del Rio T."/>
            <person name="Hammon N."/>
            <person name="Israni S."/>
            <person name="Dalin E."/>
            <person name="Tice H."/>
            <person name="Pitluck S."/>
            <person name="Singan V."/>
            <person name="Schmutz J."/>
            <person name="Larimer F."/>
            <person name="Land M."/>
            <person name="Hauser L."/>
            <person name="Kyrpides N."/>
            <person name="Anderson I.J."/>
            <person name="Miller C."/>
            <person name="Richardson P."/>
        </authorList>
    </citation>
    <scope>NUCLEOTIDE SEQUENCE [LARGE SCALE GENOMIC DNA]</scope>
    <source>
        <strain evidence="4">PYR-1</strain>
    </source>
</reference>
<dbReference type="PANTHER" id="PTHR30328">
    <property type="entry name" value="TRANSCRIPTIONAL REPRESSOR"/>
    <property type="match status" value="1"/>
</dbReference>
<name>A1TCC3_MYCVP</name>
<dbReference type="GO" id="GO:0006355">
    <property type="term" value="P:regulation of DNA-templated transcription"/>
    <property type="evidence" value="ECO:0007669"/>
    <property type="project" value="UniProtKB-ARBA"/>
</dbReference>
<dbReference type="HOGENOM" id="CLU_069356_1_2_11"/>
<dbReference type="Gene3D" id="1.10.357.10">
    <property type="entry name" value="Tetracycline Repressor, domain 2"/>
    <property type="match status" value="1"/>
</dbReference>
<keyword evidence="5" id="KW-1185">Reference proteome</keyword>
<dbReference type="RefSeq" id="WP_011781202.1">
    <property type="nucleotide sequence ID" value="NC_008726.1"/>
</dbReference>
<accession>A1TCC3</accession>
<dbReference type="InterPro" id="IPR050109">
    <property type="entry name" value="HTH-type_TetR-like_transc_reg"/>
</dbReference>
<dbReference type="InterPro" id="IPR036271">
    <property type="entry name" value="Tet_transcr_reg_TetR-rel_C_sf"/>
</dbReference>
<dbReference type="AlphaFoldDB" id="A1TCC3"/>
<evidence type="ECO:0000256" key="1">
    <source>
        <dbReference type="ARBA" id="ARBA00023125"/>
    </source>
</evidence>
<dbReference type="InterPro" id="IPR041467">
    <property type="entry name" value="Sco4008_C"/>
</dbReference>
<feature type="DNA-binding region" description="H-T-H motif" evidence="2">
    <location>
        <begin position="28"/>
        <end position="47"/>
    </location>
</feature>
<keyword evidence="1 2" id="KW-0238">DNA-binding</keyword>
<dbReference type="KEGG" id="mva:Mvan_4046"/>
<dbReference type="SUPFAM" id="SSF48498">
    <property type="entry name" value="Tetracyclin repressor-like, C-terminal domain"/>
    <property type="match status" value="1"/>
</dbReference>
<evidence type="ECO:0000259" key="3">
    <source>
        <dbReference type="PROSITE" id="PS50977"/>
    </source>
</evidence>
<protein>
    <submittedName>
        <fullName evidence="4">Transcriptional regulator, TetR family</fullName>
    </submittedName>
</protein>
<gene>
    <name evidence="4" type="ordered locus">Mvan_4046</name>
</gene>
<dbReference type="Proteomes" id="UP000009159">
    <property type="component" value="Chromosome"/>
</dbReference>
<dbReference type="PANTHER" id="PTHR30328:SF54">
    <property type="entry name" value="HTH-TYPE TRANSCRIPTIONAL REPRESSOR SCO4008"/>
    <property type="match status" value="1"/>
</dbReference>
<organism evidence="4 5">
    <name type="scientific">Mycolicibacterium vanbaalenii (strain DSM 7251 / JCM 13017 / BCRC 16820 / KCTC 9966 / NRRL B-24157 / PYR-1)</name>
    <name type="common">Mycobacterium vanbaalenii</name>
    <dbReference type="NCBI Taxonomy" id="350058"/>
    <lineage>
        <taxon>Bacteria</taxon>
        <taxon>Bacillati</taxon>
        <taxon>Actinomycetota</taxon>
        <taxon>Actinomycetes</taxon>
        <taxon>Mycobacteriales</taxon>
        <taxon>Mycobacteriaceae</taxon>
        <taxon>Mycolicibacterium</taxon>
    </lineage>
</organism>
<evidence type="ECO:0000313" key="5">
    <source>
        <dbReference type="Proteomes" id="UP000009159"/>
    </source>
</evidence>
<dbReference type="SUPFAM" id="SSF46689">
    <property type="entry name" value="Homeodomain-like"/>
    <property type="match status" value="1"/>
</dbReference>
<evidence type="ECO:0000256" key="2">
    <source>
        <dbReference type="PROSITE-ProRule" id="PRU00335"/>
    </source>
</evidence>
<dbReference type="Pfam" id="PF17926">
    <property type="entry name" value="TetR_C_21"/>
    <property type="match status" value="1"/>
</dbReference>
<proteinExistence type="predicted"/>
<feature type="domain" description="HTH tetR-type" evidence="3">
    <location>
        <begin position="5"/>
        <end position="65"/>
    </location>
</feature>
<dbReference type="eggNOG" id="COG1309">
    <property type="taxonomic scope" value="Bacteria"/>
</dbReference>
<dbReference type="PRINTS" id="PR00455">
    <property type="entry name" value="HTHTETR"/>
</dbReference>
<dbReference type="GO" id="GO:0003677">
    <property type="term" value="F:DNA binding"/>
    <property type="evidence" value="ECO:0007669"/>
    <property type="project" value="UniProtKB-UniRule"/>
</dbReference>
<dbReference type="PROSITE" id="PS50977">
    <property type="entry name" value="HTH_TETR_2"/>
    <property type="match status" value="1"/>
</dbReference>
<dbReference type="STRING" id="350058.Mvan_4046"/>
<dbReference type="EMBL" id="CP000511">
    <property type="protein sequence ID" value="ABM14823.1"/>
    <property type="molecule type" value="Genomic_DNA"/>
</dbReference>